<dbReference type="Proteomes" id="UP000184520">
    <property type="component" value="Unassembled WGS sequence"/>
</dbReference>
<organism evidence="2 3">
    <name type="scientific">Marisediminitalea aggregata</name>
    <dbReference type="NCBI Taxonomy" id="634436"/>
    <lineage>
        <taxon>Bacteria</taxon>
        <taxon>Pseudomonadati</taxon>
        <taxon>Pseudomonadota</taxon>
        <taxon>Gammaproteobacteria</taxon>
        <taxon>Alteromonadales</taxon>
        <taxon>Alteromonadaceae</taxon>
        <taxon>Marisediminitalea</taxon>
    </lineage>
</organism>
<gene>
    <name evidence="2" type="ORF">SAMN05216361_3145</name>
</gene>
<feature type="region of interest" description="Disordered" evidence="1">
    <location>
        <begin position="149"/>
        <end position="176"/>
    </location>
</feature>
<name>A0A1M5NAU8_9ALTE</name>
<accession>A0A1M5NAU8</accession>
<evidence type="ECO:0000313" key="2">
    <source>
        <dbReference type="EMBL" id="SHG86582.1"/>
    </source>
</evidence>
<sequence>AITFTQPVLAALTESYICSSCDYNDAKEAVKQFYETPNCSWNNGGGFSHDMTFSCNTSAKDVIVANPVTQTAYKFNVTATNANSDSEALSITATDASLTSIEIDSLETFYHIHAEFLKAANTVVYANNFYSASSLKAASASSSAPGINESNLSPLSSNQQGGDCSNHPSDYMTGPGAQRRIHREMREQIASKIGNTDWADFNEDYDFTGLGFRVSKDGGGVNLGWCIEKQGVFAIKYYGVGNVLFFAVGYEGESEVAGDRDLFLDFSFGRGSSLVDGIPYATFSSGNFADLVDVLVSSCLLENLAGMADSIEINLGDGSGWIPKERYDAQYPGATLPRGGSCAIRYKTCWSSQGEQQCTSNVAYTGGC</sequence>
<reference evidence="3" key="1">
    <citation type="submission" date="2016-11" db="EMBL/GenBank/DDBJ databases">
        <authorList>
            <person name="Varghese N."/>
            <person name="Submissions S."/>
        </authorList>
    </citation>
    <scope>NUCLEOTIDE SEQUENCE [LARGE SCALE GENOMIC DNA]</scope>
    <source>
        <strain evidence="3">CGMCC 1.8995</strain>
    </source>
</reference>
<proteinExistence type="predicted"/>
<keyword evidence="3" id="KW-1185">Reference proteome</keyword>
<dbReference type="EMBL" id="FQWD01000005">
    <property type="protein sequence ID" value="SHG86582.1"/>
    <property type="molecule type" value="Genomic_DNA"/>
</dbReference>
<feature type="non-terminal residue" evidence="2">
    <location>
        <position position="1"/>
    </location>
</feature>
<evidence type="ECO:0000256" key="1">
    <source>
        <dbReference type="SAM" id="MobiDB-lite"/>
    </source>
</evidence>
<protein>
    <submittedName>
        <fullName evidence="2">Uncharacterized protein</fullName>
    </submittedName>
</protein>
<feature type="compositionally biased region" description="Polar residues" evidence="1">
    <location>
        <begin position="149"/>
        <end position="168"/>
    </location>
</feature>
<evidence type="ECO:0000313" key="3">
    <source>
        <dbReference type="Proteomes" id="UP000184520"/>
    </source>
</evidence>
<dbReference type="AlphaFoldDB" id="A0A1M5NAU8"/>
<dbReference type="RefSeq" id="WP_175555820.1">
    <property type="nucleotide sequence ID" value="NZ_FQWD01000005.1"/>
</dbReference>